<evidence type="ECO:0000256" key="2">
    <source>
        <dbReference type="ARBA" id="ARBA00022475"/>
    </source>
</evidence>
<feature type="transmembrane region" description="Helical" evidence="6">
    <location>
        <begin position="379"/>
        <end position="407"/>
    </location>
</feature>
<keyword evidence="3 6" id="KW-0812">Transmembrane</keyword>
<feature type="transmembrane region" description="Helical" evidence="6">
    <location>
        <begin position="119"/>
        <end position="139"/>
    </location>
</feature>
<evidence type="ECO:0000256" key="4">
    <source>
        <dbReference type="ARBA" id="ARBA00022989"/>
    </source>
</evidence>
<dbReference type="GO" id="GO:0016853">
    <property type="term" value="F:isomerase activity"/>
    <property type="evidence" value="ECO:0007669"/>
    <property type="project" value="UniProtKB-KW"/>
</dbReference>
<name>A0A5J5G0B4_9BACL</name>
<proteinExistence type="predicted"/>
<dbReference type="PANTHER" id="PTHR30250:SF26">
    <property type="entry name" value="PSMA PROTEIN"/>
    <property type="match status" value="1"/>
</dbReference>
<dbReference type="GO" id="GO:0005886">
    <property type="term" value="C:plasma membrane"/>
    <property type="evidence" value="ECO:0007669"/>
    <property type="project" value="UniProtKB-SubCell"/>
</dbReference>
<dbReference type="AlphaFoldDB" id="A0A5J5G0B4"/>
<dbReference type="PANTHER" id="PTHR30250">
    <property type="entry name" value="PST FAMILY PREDICTED COLANIC ACID TRANSPORTER"/>
    <property type="match status" value="1"/>
</dbReference>
<comment type="caution">
    <text evidence="7">The sequence shown here is derived from an EMBL/GenBank/DDBJ whole genome shotgun (WGS) entry which is preliminary data.</text>
</comment>
<evidence type="ECO:0000313" key="7">
    <source>
        <dbReference type="EMBL" id="KAA8999764.1"/>
    </source>
</evidence>
<feature type="transmembrane region" description="Helical" evidence="6">
    <location>
        <begin position="242"/>
        <end position="260"/>
    </location>
</feature>
<dbReference type="RefSeq" id="WP_150459196.1">
    <property type="nucleotide sequence ID" value="NZ_VYKK01000022.1"/>
</dbReference>
<evidence type="ECO:0000256" key="6">
    <source>
        <dbReference type="SAM" id="Phobius"/>
    </source>
</evidence>
<keyword evidence="4 6" id="KW-1133">Transmembrane helix</keyword>
<feature type="transmembrane region" description="Helical" evidence="6">
    <location>
        <begin position="303"/>
        <end position="323"/>
    </location>
</feature>
<keyword evidence="2" id="KW-1003">Cell membrane</keyword>
<feature type="transmembrane region" description="Helical" evidence="6">
    <location>
        <begin position="182"/>
        <end position="202"/>
    </location>
</feature>
<evidence type="ECO:0000313" key="8">
    <source>
        <dbReference type="Proteomes" id="UP000367750"/>
    </source>
</evidence>
<keyword evidence="5 6" id="KW-0472">Membrane</keyword>
<feature type="transmembrane region" description="Helical" evidence="6">
    <location>
        <begin position="49"/>
        <end position="69"/>
    </location>
</feature>
<protein>
    <submittedName>
        <fullName evidence="7">Sugar isomerase</fullName>
    </submittedName>
</protein>
<sequence>MIAKRSMLNIGIGLLSQAVTIALSFFIPRLIMLNYGSEANGLVASITQIIAYLALLEAGVGAASIQALYRPIGQGDRSKINEILAATSVYYKQTGIYYFVAVLLIAGVYPFVVHSGFDAATVMLIVCLSGLGGAVNYYLQGKFRVLLIAEGKNYIESSVVTIANVVNSAVRILLLLQGANIIAVQAVYLVIVLLQIAVYRIYIRRHYRWIDLSRKPDFEAISQKNSALIHELSYLIFRNTDIIVLSLFTNLKVVSLYVLYNMIFNAVDNLVLMLSGSVRFALGQNFFDNKPKFMRIFNLYETYYMAFIFATISVVYVMVLPFMSLYTAGVTDQNYIDYTLPLLFAVSKLLINARSPVDSVIDVAGHFKNTQGRSILESAINLVCSVGFVLMFGIYGVLMGTIAALLYRSIDMILYANGRLLERSPWFTLRKWGINGALFASVVVLDRHIDLPVHSYGSFFLWGIAVAVVLFPVYFAAVSAVEREVFVELAGLVRSKLGRFLPGGKRVVRQP</sequence>
<feature type="transmembrane region" description="Helical" evidence="6">
    <location>
        <begin position="96"/>
        <end position="113"/>
    </location>
</feature>
<dbReference type="Proteomes" id="UP000367750">
    <property type="component" value="Unassembled WGS sequence"/>
</dbReference>
<keyword evidence="8" id="KW-1185">Reference proteome</keyword>
<organism evidence="7 8">
    <name type="scientific">Paenibacillus spiritus</name>
    <dbReference type="NCBI Taxonomy" id="2496557"/>
    <lineage>
        <taxon>Bacteria</taxon>
        <taxon>Bacillati</taxon>
        <taxon>Bacillota</taxon>
        <taxon>Bacilli</taxon>
        <taxon>Bacillales</taxon>
        <taxon>Paenibacillaceae</taxon>
        <taxon>Paenibacillus</taxon>
    </lineage>
</organism>
<feature type="transmembrane region" description="Helical" evidence="6">
    <location>
        <begin position="159"/>
        <end position="176"/>
    </location>
</feature>
<reference evidence="7 8" key="1">
    <citation type="submission" date="2019-09" db="EMBL/GenBank/DDBJ databases">
        <title>Bacillus ochoae sp. nov., Paenibacillus whitsoniae sp. nov., Paenibacillus spiritus sp. nov. Isolated from the Mars Exploration Rover during spacecraft assembly.</title>
        <authorList>
            <person name="Seuylemezian A."/>
            <person name="Vaishampayan P."/>
        </authorList>
    </citation>
    <scope>NUCLEOTIDE SEQUENCE [LARGE SCALE GENOMIC DNA]</scope>
    <source>
        <strain evidence="7 8">MER_111</strain>
    </source>
</reference>
<dbReference type="OrthoDB" id="8609648at2"/>
<evidence type="ECO:0000256" key="1">
    <source>
        <dbReference type="ARBA" id="ARBA00004651"/>
    </source>
</evidence>
<accession>A0A5J5G0B4</accession>
<feature type="transmembrane region" description="Helical" evidence="6">
    <location>
        <begin position="7"/>
        <end position="29"/>
    </location>
</feature>
<gene>
    <name evidence="7" type="ORF">F4V43_15685</name>
</gene>
<evidence type="ECO:0000256" key="5">
    <source>
        <dbReference type="ARBA" id="ARBA00023136"/>
    </source>
</evidence>
<comment type="subcellular location">
    <subcellularLocation>
        <location evidence="1">Cell membrane</location>
        <topology evidence="1">Multi-pass membrane protein</topology>
    </subcellularLocation>
</comment>
<evidence type="ECO:0000256" key="3">
    <source>
        <dbReference type="ARBA" id="ARBA00022692"/>
    </source>
</evidence>
<dbReference type="EMBL" id="VYKK01000022">
    <property type="protein sequence ID" value="KAA8999764.1"/>
    <property type="molecule type" value="Genomic_DNA"/>
</dbReference>
<dbReference type="InterPro" id="IPR050833">
    <property type="entry name" value="Poly_Biosynth_Transport"/>
</dbReference>
<feature type="transmembrane region" description="Helical" evidence="6">
    <location>
        <begin position="457"/>
        <end position="477"/>
    </location>
</feature>
<keyword evidence="7" id="KW-0413">Isomerase</keyword>